<sequence length="125" mass="14209">MKITDDELTQLLKGMELEEPSMSFTRNIMEQVKLEIPPVSLKTKVDYKVIYGIAAVFLTAIIGIFIYALANADFNYALPKMDLQVNIQTEKILTSTALKAFLFVDLVIALIYLDSFLRRKKTEKA</sequence>
<dbReference type="OrthoDB" id="796197at2"/>
<keyword evidence="1" id="KW-0472">Membrane</keyword>
<evidence type="ECO:0000313" key="3">
    <source>
        <dbReference type="Proteomes" id="UP000295620"/>
    </source>
</evidence>
<accession>A0A4R6SYN4</accession>
<keyword evidence="3" id="KW-1185">Reference proteome</keyword>
<feature type="transmembrane region" description="Helical" evidence="1">
    <location>
        <begin position="92"/>
        <end position="113"/>
    </location>
</feature>
<evidence type="ECO:0000313" key="2">
    <source>
        <dbReference type="EMBL" id="TDQ09615.1"/>
    </source>
</evidence>
<dbReference type="RefSeq" id="WP_133575684.1">
    <property type="nucleotide sequence ID" value="NZ_SNYC01000004.1"/>
</dbReference>
<dbReference type="Proteomes" id="UP000295620">
    <property type="component" value="Unassembled WGS sequence"/>
</dbReference>
<organism evidence="2 3">
    <name type="scientific">Pedobacter metabolipauper</name>
    <dbReference type="NCBI Taxonomy" id="425513"/>
    <lineage>
        <taxon>Bacteria</taxon>
        <taxon>Pseudomonadati</taxon>
        <taxon>Bacteroidota</taxon>
        <taxon>Sphingobacteriia</taxon>
        <taxon>Sphingobacteriales</taxon>
        <taxon>Sphingobacteriaceae</taxon>
        <taxon>Pedobacter</taxon>
    </lineage>
</organism>
<feature type="transmembrane region" description="Helical" evidence="1">
    <location>
        <begin position="49"/>
        <end position="72"/>
    </location>
</feature>
<keyword evidence="1" id="KW-0812">Transmembrane</keyword>
<protein>
    <submittedName>
        <fullName evidence="2">Uncharacterized protein</fullName>
    </submittedName>
</protein>
<dbReference type="AlphaFoldDB" id="A0A4R6SYN4"/>
<comment type="caution">
    <text evidence="2">The sequence shown here is derived from an EMBL/GenBank/DDBJ whole genome shotgun (WGS) entry which is preliminary data.</text>
</comment>
<name>A0A4R6SYN4_9SPHI</name>
<reference evidence="2 3" key="1">
    <citation type="submission" date="2019-03" db="EMBL/GenBank/DDBJ databases">
        <title>Genomic Encyclopedia of Archaeal and Bacterial Type Strains, Phase II (KMG-II): from individual species to whole genera.</title>
        <authorList>
            <person name="Goeker M."/>
        </authorList>
    </citation>
    <scope>NUCLEOTIDE SEQUENCE [LARGE SCALE GENOMIC DNA]</scope>
    <source>
        <strain evidence="2 3">DSM 19035</strain>
    </source>
</reference>
<dbReference type="EMBL" id="SNYC01000004">
    <property type="protein sequence ID" value="TDQ09615.1"/>
    <property type="molecule type" value="Genomic_DNA"/>
</dbReference>
<keyword evidence="1" id="KW-1133">Transmembrane helix</keyword>
<evidence type="ECO:0000256" key="1">
    <source>
        <dbReference type="SAM" id="Phobius"/>
    </source>
</evidence>
<gene>
    <name evidence="2" type="ORF">ATK78_1771</name>
</gene>
<proteinExistence type="predicted"/>